<dbReference type="Pfam" id="PF00378">
    <property type="entry name" value="ECH_1"/>
    <property type="match status" value="2"/>
</dbReference>
<dbReference type="PANTHER" id="PTHR11941:SF124">
    <property type="entry name" value="ENOYL-COA HYDRATASE ECHA13-RELATED"/>
    <property type="match status" value="1"/>
</dbReference>
<dbReference type="EMBL" id="BAABGT010000040">
    <property type="protein sequence ID" value="GAA4548408.1"/>
    <property type="molecule type" value="Genomic_DNA"/>
</dbReference>
<dbReference type="PANTHER" id="PTHR11941">
    <property type="entry name" value="ENOYL-COA HYDRATASE-RELATED"/>
    <property type="match status" value="1"/>
</dbReference>
<accession>A0ABP8RTD4</accession>
<evidence type="ECO:0000256" key="1">
    <source>
        <dbReference type="SAM" id="MobiDB-lite"/>
    </source>
</evidence>
<dbReference type="InterPro" id="IPR029045">
    <property type="entry name" value="ClpP/crotonase-like_dom_sf"/>
</dbReference>
<dbReference type="NCBIfam" id="NF006140">
    <property type="entry name" value="PRK08290.1"/>
    <property type="match status" value="1"/>
</dbReference>
<keyword evidence="3" id="KW-1185">Reference proteome</keyword>
<name>A0ABP8RTD4_9PSEU</name>
<proteinExistence type="predicted"/>
<gene>
    <name evidence="2" type="ORF">GCM10023175_34590</name>
</gene>
<reference evidence="3" key="1">
    <citation type="journal article" date="2019" name="Int. J. Syst. Evol. Microbiol.">
        <title>The Global Catalogue of Microorganisms (GCM) 10K type strain sequencing project: providing services to taxonomists for standard genome sequencing and annotation.</title>
        <authorList>
            <consortium name="The Broad Institute Genomics Platform"/>
            <consortium name="The Broad Institute Genome Sequencing Center for Infectious Disease"/>
            <person name="Wu L."/>
            <person name="Ma J."/>
        </authorList>
    </citation>
    <scope>NUCLEOTIDE SEQUENCE [LARGE SCALE GENOMIC DNA]</scope>
    <source>
        <strain evidence="3">JCM 17906</strain>
    </source>
</reference>
<dbReference type="Proteomes" id="UP001501598">
    <property type="component" value="Unassembled WGS sequence"/>
</dbReference>
<evidence type="ECO:0000313" key="2">
    <source>
        <dbReference type="EMBL" id="GAA4548408.1"/>
    </source>
</evidence>
<organism evidence="2 3">
    <name type="scientific">Pseudonocardia xishanensis</name>
    <dbReference type="NCBI Taxonomy" id="630995"/>
    <lineage>
        <taxon>Bacteria</taxon>
        <taxon>Bacillati</taxon>
        <taxon>Actinomycetota</taxon>
        <taxon>Actinomycetes</taxon>
        <taxon>Pseudonocardiales</taxon>
        <taxon>Pseudonocardiaceae</taxon>
        <taxon>Pseudonocardia</taxon>
    </lineage>
</organism>
<dbReference type="CDD" id="cd06558">
    <property type="entry name" value="crotonase-like"/>
    <property type="match status" value="1"/>
</dbReference>
<evidence type="ECO:0000313" key="3">
    <source>
        <dbReference type="Proteomes" id="UP001501598"/>
    </source>
</evidence>
<comment type="caution">
    <text evidence="2">The sequence shown here is derived from an EMBL/GenBank/DDBJ whole genome shotgun (WGS) entry which is preliminary data.</text>
</comment>
<dbReference type="SUPFAM" id="SSF52096">
    <property type="entry name" value="ClpP/crotonase"/>
    <property type="match status" value="1"/>
</dbReference>
<protein>
    <submittedName>
        <fullName evidence="2">Enoyl-CoA hydratase</fullName>
    </submittedName>
</protein>
<dbReference type="Gene3D" id="3.90.226.10">
    <property type="entry name" value="2-enoyl-CoA Hydratase, Chain A, domain 1"/>
    <property type="match status" value="1"/>
</dbReference>
<sequence length="322" mass="35343">MTDPDDKETPVSEYTYVTTSRSQDGRVARIMLNRPEARNAQNRGMLVELDHALMAAEADDSVRVVILGGEGPMFSAGHDMGSKVRLVERTPGPNQHPSTLVNGGTRAGAEQRMLQEWHHFFNNTRRWRDLRKITIAEVHGKVYAAALMLAWSCDLIVAAEETTFADVVGTRLGMCGVEYFAHPWEFGLRKTKELMLTGDSIDAEEAYRLGSVSKVFPADSLRADTDAFAARIAALPTMTALLIKEAVNQTADNMGFHNALNACFSLHQINHSHWAEMHEDKVPRAHESDGVANWKDAPPVTPAVKDRPGLEVASVAAPSEAG</sequence>
<dbReference type="InterPro" id="IPR001753">
    <property type="entry name" value="Enoyl-CoA_hydra/iso"/>
</dbReference>
<feature type="region of interest" description="Disordered" evidence="1">
    <location>
        <begin position="285"/>
        <end position="322"/>
    </location>
</feature>